<reference evidence="2 3" key="1">
    <citation type="journal article" date="2018" name="Nat. Genet.">
        <title>The Rosa genome provides new insights in the design of modern roses.</title>
        <authorList>
            <person name="Bendahmane M."/>
        </authorList>
    </citation>
    <scope>NUCLEOTIDE SEQUENCE [LARGE SCALE GENOMIC DNA]</scope>
    <source>
        <strain evidence="3">cv. Old Blush</strain>
    </source>
</reference>
<protein>
    <submittedName>
        <fullName evidence="2">Uncharacterized protein</fullName>
    </submittedName>
</protein>
<keyword evidence="1" id="KW-0472">Membrane</keyword>
<evidence type="ECO:0000313" key="2">
    <source>
        <dbReference type="EMBL" id="PRQ47894.1"/>
    </source>
</evidence>
<accession>A0A2P6RNA6</accession>
<evidence type="ECO:0000313" key="3">
    <source>
        <dbReference type="Proteomes" id="UP000238479"/>
    </source>
</evidence>
<keyword evidence="1" id="KW-0812">Transmembrane</keyword>
<feature type="transmembrane region" description="Helical" evidence="1">
    <location>
        <begin position="20"/>
        <end position="41"/>
    </location>
</feature>
<name>A0A2P6RNA6_ROSCH</name>
<evidence type="ECO:0000256" key="1">
    <source>
        <dbReference type="SAM" id="Phobius"/>
    </source>
</evidence>
<sequence>MLWWKGRPPENLMPAAATTWQYGWASVLVTRILAWASGPGLNSSKHSKMSKKTDLLPRLLAAIF</sequence>
<dbReference type="Proteomes" id="UP000238479">
    <property type="component" value="Chromosome 2"/>
</dbReference>
<dbReference type="EMBL" id="PDCK01000040">
    <property type="protein sequence ID" value="PRQ47894.1"/>
    <property type="molecule type" value="Genomic_DNA"/>
</dbReference>
<organism evidence="2 3">
    <name type="scientific">Rosa chinensis</name>
    <name type="common">China rose</name>
    <dbReference type="NCBI Taxonomy" id="74649"/>
    <lineage>
        <taxon>Eukaryota</taxon>
        <taxon>Viridiplantae</taxon>
        <taxon>Streptophyta</taxon>
        <taxon>Embryophyta</taxon>
        <taxon>Tracheophyta</taxon>
        <taxon>Spermatophyta</taxon>
        <taxon>Magnoliopsida</taxon>
        <taxon>eudicotyledons</taxon>
        <taxon>Gunneridae</taxon>
        <taxon>Pentapetalae</taxon>
        <taxon>rosids</taxon>
        <taxon>fabids</taxon>
        <taxon>Rosales</taxon>
        <taxon>Rosaceae</taxon>
        <taxon>Rosoideae</taxon>
        <taxon>Rosoideae incertae sedis</taxon>
        <taxon>Rosa</taxon>
    </lineage>
</organism>
<keyword evidence="1" id="KW-1133">Transmembrane helix</keyword>
<gene>
    <name evidence="2" type="ORF">RchiOBHm_Chr2g0104691</name>
</gene>
<comment type="caution">
    <text evidence="2">The sequence shown here is derived from an EMBL/GenBank/DDBJ whole genome shotgun (WGS) entry which is preliminary data.</text>
</comment>
<dbReference type="Gramene" id="PRQ47894">
    <property type="protein sequence ID" value="PRQ47894"/>
    <property type="gene ID" value="RchiOBHm_Chr2g0104691"/>
</dbReference>
<keyword evidence="3" id="KW-1185">Reference proteome</keyword>
<dbReference type="AlphaFoldDB" id="A0A2P6RNA6"/>
<proteinExistence type="predicted"/>